<dbReference type="GO" id="GO:0016740">
    <property type="term" value="F:transferase activity"/>
    <property type="evidence" value="ECO:0007669"/>
    <property type="project" value="UniProtKB-KW"/>
</dbReference>
<reference evidence="4" key="1">
    <citation type="journal article" date="2012" name="Science">
        <title>The Paleozoic origin of enzymatic lignin decomposition reconstructed from 31 fungal genomes.</title>
        <authorList>
            <person name="Floudas D."/>
            <person name="Binder M."/>
            <person name="Riley R."/>
            <person name="Barry K."/>
            <person name="Blanchette R.A."/>
            <person name="Henrissat B."/>
            <person name="Martinez A.T."/>
            <person name="Otillar R."/>
            <person name="Spatafora J.W."/>
            <person name="Yadav J.S."/>
            <person name="Aerts A."/>
            <person name="Benoit I."/>
            <person name="Boyd A."/>
            <person name="Carlson A."/>
            <person name="Copeland A."/>
            <person name="Coutinho P.M."/>
            <person name="de Vries R.P."/>
            <person name="Ferreira P."/>
            <person name="Findley K."/>
            <person name="Foster B."/>
            <person name="Gaskell J."/>
            <person name="Glotzer D."/>
            <person name="Gorecki P."/>
            <person name="Heitman J."/>
            <person name="Hesse C."/>
            <person name="Hori C."/>
            <person name="Igarashi K."/>
            <person name="Jurgens J.A."/>
            <person name="Kallen N."/>
            <person name="Kersten P."/>
            <person name="Kohler A."/>
            <person name="Kuees U."/>
            <person name="Kumar T.K.A."/>
            <person name="Kuo A."/>
            <person name="LaButti K."/>
            <person name="Larrondo L.F."/>
            <person name="Lindquist E."/>
            <person name="Ling A."/>
            <person name="Lombard V."/>
            <person name="Lucas S."/>
            <person name="Lundell T."/>
            <person name="Martin R."/>
            <person name="McLaughlin D.J."/>
            <person name="Morgenstern I."/>
            <person name="Morin E."/>
            <person name="Murat C."/>
            <person name="Nagy L.G."/>
            <person name="Nolan M."/>
            <person name="Ohm R.A."/>
            <person name="Patyshakuliyeva A."/>
            <person name="Rokas A."/>
            <person name="Ruiz-Duenas F.J."/>
            <person name="Sabat G."/>
            <person name="Salamov A."/>
            <person name="Samejima M."/>
            <person name="Schmutz J."/>
            <person name="Slot J.C."/>
            <person name="St John F."/>
            <person name="Stenlid J."/>
            <person name="Sun H."/>
            <person name="Sun S."/>
            <person name="Syed K."/>
            <person name="Tsang A."/>
            <person name="Wiebenga A."/>
            <person name="Young D."/>
            <person name="Pisabarro A."/>
            <person name="Eastwood D.C."/>
            <person name="Martin F."/>
            <person name="Cullen D."/>
            <person name="Grigoriev I.V."/>
            <person name="Hibbett D.S."/>
        </authorList>
    </citation>
    <scope>NUCLEOTIDE SEQUENCE [LARGE SCALE GENOMIC DNA]</scope>
    <source>
        <strain evidence="4">RWD-64-598 SS2</strain>
    </source>
</reference>
<dbReference type="PANTHER" id="PTHR43968">
    <property type="match status" value="1"/>
</dbReference>
<sequence>MPEQLTYYGNKTEIALHEAQAQYTNCDVDFENKPDWFVKVNPAGKVPAITYGGPSVPPDQPSPESAKIAESVIILEFIADLYPSSGLLPSDPVKRAQARFFIDAVNNKFNPLAAGWMRGGPVNGLVEAIKTLQALLPEDGLFAIGDEFTIADAVIAPAWARLRLIVDKGIGEEFFAQNIIAAREALESPELAKFVAYGNRVLERPSVKASWHEDLVAPYFEKRFDKLLKSLASTHSVTRPVRHTNIKHGSTGGALDGEGIRTVLEFDRPITLLSSCSARIFPTSTAVYAIETTKSFASTKTIVRSPQTGKVVATVARNNLLPDTTTFGCSADGVEEERFKMGKWLNTPKSRPFPLQLELNGIGYVWTLGAGRRLVLKAASATDDSAESDTVLAWHEPVAGTGGRLFLTPEADQIRDCVVVAYIHACLTGDSWFDMNVILLAYIFETS</sequence>
<dbReference type="Proteomes" id="UP000053558">
    <property type="component" value="Unassembled WGS sequence"/>
</dbReference>
<dbReference type="InterPro" id="IPR010987">
    <property type="entry name" value="Glutathione-S-Trfase_C-like"/>
</dbReference>
<dbReference type="InterPro" id="IPR046528">
    <property type="entry name" value="DUF6593"/>
</dbReference>
<dbReference type="PROSITE" id="PS50405">
    <property type="entry name" value="GST_CTER"/>
    <property type="match status" value="1"/>
</dbReference>
<dbReference type="InterPro" id="IPR004045">
    <property type="entry name" value="Glutathione_S-Trfase_N"/>
</dbReference>
<accession>A0A5M3MR25</accession>
<evidence type="ECO:0000313" key="4">
    <source>
        <dbReference type="Proteomes" id="UP000053558"/>
    </source>
</evidence>
<evidence type="ECO:0000259" key="2">
    <source>
        <dbReference type="PROSITE" id="PS50405"/>
    </source>
</evidence>
<dbReference type="SFLD" id="SFLDG00358">
    <property type="entry name" value="Main_(cytGST)"/>
    <property type="match status" value="1"/>
</dbReference>
<dbReference type="Gene3D" id="1.20.1050.10">
    <property type="match status" value="1"/>
</dbReference>
<dbReference type="KEGG" id="cput:CONPUDRAFT_73305"/>
<protein>
    <submittedName>
        <fullName evidence="3">Glutathione S-transferase C-terminal-like protein</fullName>
    </submittedName>
</protein>
<keyword evidence="3" id="KW-0808">Transferase</keyword>
<dbReference type="InterPro" id="IPR050983">
    <property type="entry name" value="GST_Omega/HSP26"/>
</dbReference>
<dbReference type="SUPFAM" id="SSF47616">
    <property type="entry name" value="GST C-terminal domain-like"/>
    <property type="match status" value="1"/>
</dbReference>
<dbReference type="Pfam" id="PF20236">
    <property type="entry name" value="DUF6593"/>
    <property type="match status" value="1"/>
</dbReference>
<dbReference type="PROSITE" id="PS50404">
    <property type="entry name" value="GST_NTER"/>
    <property type="match status" value="1"/>
</dbReference>
<dbReference type="Gene3D" id="3.40.30.10">
    <property type="entry name" value="Glutaredoxin"/>
    <property type="match status" value="1"/>
</dbReference>
<dbReference type="AlphaFoldDB" id="A0A5M3MR25"/>
<dbReference type="Pfam" id="PF13409">
    <property type="entry name" value="GST_N_2"/>
    <property type="match status" value="1"/>
</dbReference>
<dbReference type="GeneID" id="19209103"/>
<dbReference type="GO" id="GO:0005737">
    <property type="term" value="C:cytoplasm"/>
    <property type="evidence" value="ECO:0007669"/>
    <property type="project" value="TreeGrafter"/>
</dbReference>
<dbReference type="InterPro" id="IPR036282">
    <property type="entry name" value="Glutathione-S-Trfase_C_sf"/>
</dbReference>
<name>A0A5M3MR25_CONPW</name>
<feature type="domain" description="GST N-terminal" evidence="1">
    <location>
        <begin position="1"/>
        <end position="86"/>
    </location>
</feature>
<dbReference type="InterPro" id="IPR040079">
    <property type="entry name" value="Glutathione_S-Trfase"/>
</dbReference>
<dbReference type="PANTHER" id="PTHR43968:SF6">
    <property type="entry name" value="GLUTATHIONE S-TRANSFERASE OMEGA"/>
    <property type="match status" value="1"/>
</dbReference>
<evidence type="ECO:0000313" key="3">
    <source>
        <dbReference type="EMBL" id="EIW81633.1"/>
    </source>
</evidence>
<gene>
    <name evidence="3" type="ORF">CONPUDRAFT_73305</name>
</gene>
<dbReference type="SUPFAM" id="SSF52833">
    <property type="entry name" value="Thioredoxin-like"/>
    <property type="match status" value="1"/>
</dbReference>
<dbReference type="OrthoDB" id="202840at2759"/>
<feature type="domain" description="GST C-terminal" evidence="2">
    <location>
        <begin position="91"/>
        <end position="228"/>
    </location>
</feature>
<keyword evidence="4" id="KW-1185">Reference proteome</keyword>
<dbReference type="InterPro" id="IPR036249">
    <property type="entry name" value="Thioredoxin-like_sf"/>
</dbReference>
<dbReference type="EMBL" id="JH711578">
    <property type="protein sequence ID" value="EIW81633.1"/>
    <property type="molecule type" value="Genomic_DNA"/>
</dbReference>
<dbReference type="RefSeq" id="XP_007768340.1">
    <property type="nucleotide sequence ID" value="XM_007770150.1"/>
</dbReference>
<dbReference type="CDD" id="cd00570">
    <property type="entry name" value="GST_N_family"/>
    <property type="match status" value="1"/>
</dbReference>
<dbReference type="SFLD" id="SFLDS00019">
    <property type="entry name" value="Glutathione_Transferase_(cytos"/>
    <property type="match status" value="1"/>
</dbReference>
<organism evidence="3 4">
    <name type="scientific">Coniophora puteana (strain RWD-64-598)</name>
    <name type="common">Brown rot fungus</name>
    <dbReference type="NCBI Taxonomy" id="741705"/>
    <lineage>
        <taxon>Eukaryota</taxon>
        <taxon>Fungi</taxon>
        <taxon>Dikarya</taxon>
        <taxon>Basidiomycota</taxon>
        <taxon>Agaricomycotina</taxon>
        <taxon>Agaricomycetes</taxon>
        <taxon>Agaricomycetidae</taxon>
        <taxon>Boletales</taxon>
        <taxon>Coniophorineae</taxon>
        <taxon>Coniophoraceae</taxon>
        <taxon>Coniophora</taxon>
    </lineage>
</organism>
<evidence type="ECO:0000259" key="1">
    <source>
        <dbReference type="PROSITE" id="PS50404"/>
    </source>
</evidence>
<dbReference type="Pfam" id="PF13410">
    <property type="entry name" value="GST_C_2"/>
    <property type="match status" value="1"/>
</dbReference>
<proteinExistence type="predicted"/>
<comment type="caution">
    <text evidence="3">The sequence shown here is derived from an EMBL/GenBank/DDBJ whole genome shotgun (WGS) entry which is preliminary data.</text>
</comment>